<dbReference type="Gene3D" id="3.40.50.720">
    <property type="entry name" value="NAD(P)-binding Rossmann-like Domain"/>
    <property type="match status" value="1"/>
</dbReference>
<dbReference type="PROSITE" id="PS00061">
    <property type="entry name" value="ADH_SHORT"/>
    <property type="match status" value="1"/>
</dbReference>
<reference evidence="6 7" key="1">
    <citation type="submission" date="2019-12" db="EMBL/GenBank/DDBJ databases">
        <title>Genomic-based taxomic classification of the family Erythrobacteraceae.</title>
        <authorList>
            <person name="Xu L."/>
        </authorList>
    </citation>
    <scope>NUCLEOTIDE SEQUENCE [LARGE SCALE GENOMIC DNA]</scope>
    <source>
        <strain evidence="6 7">MCCC 1K02066</strain>
    </source>
</reference>
<sequence length="312" mass="34183">MSEVRGRTAFITGGASGIGLGMAKVFLEAGMNVAIADLRQDHRETARAELRDADLLDRTCFIDLDVTDREAFVRAADEAEAAFGRIHVLCNNAGIGILKPIGAADYADWDWAIDVNLNGVFNGVRTILPRIRAHGEGGHIVNTASMAGILQYSQAGLYVTTKFAVVGFSEALRAELAPDGIGVTAFCPGGVRSNIREYESTRPERYAARTDRSEDGPPPRLEVAPEDRERLSRLTASPEEAGRLVLNGIRENALYVFTAPEFRPGVEERFEAIRRALGRDDEREKDALELIPGLIGSPIYREASRQQEREKS</sequence>
<dbReference type="PRINTS" id="PR00080">
    <property type="entry name" value="SDRFAMILY"/>
</dbReference>
<dbReference type="PANTHER" id="PTHR43391:SF14">
    <property type="entry name" value="DEHYDROGENASE_REDUCTASE SDR FAMILY PROTEIN 7-LIKE"/>
    <property type="match status" value="1"/>
</dbReference>
<evidence type="ECO:0000256" key="1">
    <source>
        <dbReference type="ARBA" id="ARBA00006484"/>
    </source>
</evidence>
<evidence type="ECO:0000313" key="6">
    <source>
        <dbReference type="EMBL" id="MXP41123.1"/>
    </source>
</evidence>
<dbReference type="PANTHER" id="PTHR43391">
    <property type="entry name" value="RETINOL DEHYDROGENASE-RELATED"/>
    <property type="match status" value="1"/>
</dbReference>
<dbReference type="SUPFAM" id="SSF51735">
    <property type="entry name" value="NAD(P)-binding Rossmann-fold domains"/>
    <property type="match status" value="1"/>
</dbReference>
<dbReference type="PRINTS" id="PR00081">
    <property type="entry name" value="GDHRDH"/>
</dbReference>
<accession>A0A6I4UUC1</accession>
<protein>
    <submittedName>
        <fullName evidence="6">SDR family NAD(P)-dependent oxidoreductase</fullName>
    </submittedName>
</protein>
<dbReference type="GO" id="GO:0016491">
    <property type="term" value="F:oxidoreductase activity"/>
    <property type="evidence" value="ECO:0007669"/>
    <property type="project" value="UniProtKB-KW"/>
</dbReference>
<organism evidence="6 7">
    <name type="scientific">Croceibacterium soli</name>
    <dbReference type="NCBI Taxonomy" id="1739690"/>
    <lineage>
        <taxon>Bacteria</taxon>
        <taxon>Pseudomonadati</taxon>
        <taxon>Pseudomonadota</taxon>
        <taxon>Alphaproteobacteria</taxon>
        <taxon>Sphingomonadales</taxon>
        <taxon>Erythrobacteraceae</taxon>
        <taxon>Croceibacterium</taxon>
    </lineage>
</organism>
<dbReference type="Proteomes" id="UP000469159">
    <property type="component" value="Unassembled WGS sequence"/>
</dbReference>
<evidence type="ECO:0000256" key="2">
    <source>
        <dbReference type="ARBA" id="ARBA00022857"/>
    </source>
</evidence>
<dbReference type="InterPro" id="IPR002347">
    <property type="entry name" value="SDR_fam"/>
</dbReference>
<dbReference type="InterPro" id="IPR020904">
    <property type="entry name" value="Sc_DH/Rdtase_CS"/>
</dbReference>
<feature type="region of interest" description="Disordered" evidence="5">
    <location>
        <begin position="198"/>
        <end position="230"/>
    </location>
</feature>
<gene>
    <name evidence="6" type="ORF">GRI75_05620</name>
</gene>
<proteinExistence type="inferred from homology"/>
<dbReference type="CDD" id="cd05233">
    <property type="entry name" value="SDR_c"/>
    <property type="match status" value="1"/>
</dbReference>
<evidence type="ECO:0000256" key="5">
    <source>
        <dbReference type="SAM" id="MobiDB-lite"/>
    </source>
</evidence>
<evidence type="ECO:0000256" key="4">
    <source>
        <dbReference type="RuleBase" id="RU000363"/>
    </source>
</evidence>
<dbReference type="FunFam" id="3.40.50.720:FF:000084">
    <property type="entry name" value="Short-chain dehydrogenase reductase"/>
    <property type="match status" value="1"/>
</dbReference>
<evidence type="ECO:0000313" key="7">
    <source>
        <dbReference type="Proteomes" id="UP000469159"/>
    </source>
</evidence>
<keyword evidence="2" id="KW-0521">NADP</keyword>
<dbReference type="OrthoDB" id="7403165at2"/>
<evidence type="ECO:0000256" key="3">
    <source>
        <dbReference type="ARBA" id="ARBA00023002"/>
    </source>
</evidence>
<dbReference type="EMBL" id="WTYK01000002">
    <property type="protein sequence ID" value="MXP41123.1"/>
    <property type="molecule type" value="Genomic_DNA"/>
</dbReference>
<keyword evidence="7" id="KW-1185">Reference proteome</keyword>
<comment type="caution">
    <text evidence="6">The sequence shown here is derived from an EMBL/GenBank/DDBJ whole genome shotgun (WGS) entry which is preliminary data.</text>
</comment>
<dbReference type="RefSeq" id="WP_160745955.1">
    <property type="nucleotide sequence ID" value="NZ_WTYK01000002.1"/>
</dbReference>
<dbReference type="Pfam" id="PF00106">
    <property type="entry name" value="adh_short"/>
    <property type="match status" value="1"/>
</dbReference>
<dbReference type="AlphaFoldDB" id="A0A6I4UUC1"/>
<dbReference type="InterPro" id="IPR036291">
    <property type="entry name" value="NAD(P)-bd_dom_sf"/>
</dbReference>
<name>A0A6I4UUC1_9SPHN</name>
<keyword evidence="3" id="KW-0560">Oxidoreductase</keyword>
<comment type="similarity">
    <text evidence="1 4">Belongs to the short-chain dehydrogenases/reductases (SDR) family.</text>
</comment>